<feature type="transmembrane region" description="Helical" evidence="1">
    <location>
        <begin position="56"/>
        <end position="78"/>
    </location>
</feature>
<dbReference type="RefSeq" id="WP_119443367.1">
    <property type="nucleotide sequence ID" value="NZ_CP032317.1"/>
</dbReference>
<keyword evidence="1" id="KW-0472">Membrane</keyword>
<protein>
    <recommendedName>
        <fullName evidence="2">Aerotolerance regulator N-terminal domain-containing protein</fullName>
    </recommendedName>
</protein>
<evidence type="ECO:0000259" key="2">
    <source>
        <dbReference type="Pfam" id="PF07584"/>
    </source>
</evidence>
<dbReference type="KEGG" id="hyh:D3Y59_01165"/>
<sequence length="678" mass="74499">MALTNPWFLLALIALAIPVLLHLFELRRPQRVLFTNVDFIKNVKLVTAKQRRLQHLLVLLLRLAFVGCLVLLFCQPYIPAAGEKGVDSHSALVIDNSLSMNADAADGEQLLEKGVRETSQLLSVLPRTGFVDVLYDRRRQNALTPSRAIESLISLAPSGSSQGLGAQISTLANNRSTAATSVFLVSDFQRSGFAPSTIRQLNNRQQVYLLPLRPAPTASVYVDSLYMADEFVRPGVETTLLMRLRNGGTTDARGVVVRVLVGARQVGTFQVDLAAGQSQVSSVRVRLSGTDAVKCRVEVDDQPIRYDNTFYFVLKPSRRVRVLEIGGSRSPLQRLYPNESVFEYKQESGFEPEGLSNADFVIINANSSLVASQRAALRRFVEGGGTVLFVPAPSKVGANLSETLADLGLTSVRPLNGAAATQEVASPDKQNPFFKDVFAQQTRQPDMPRATPLLAWSRSTLDVLKLRDGSAFLSGFRTGKGMLYVVASPLAPAYTTFPEHPLFVPVMYRLATSSVGQEQLPAYRLTDRAVVLRQPTETPTGTEQVYRLANDRSAFIPAQHVRDGRLYLQLPPDLRQPGYYQLSLGKRNLGTLAFNIDKKESELAYYSVEELRQLENTFPNVHVYESAGGQSVAAQFAQQRTGTPLWRYCLAAALLCLLGEVLVLRFAGARNTTAPLAA</sequence>
<dbReference type="AlphaFoldDB" id="A0A3B7RNE6"/>
<keyword evidence="4" id="KW-1185">Reference proteome</keyword>
<dbReference type="Pfam" id="PF07584">
    <property type="entry name" value="BatA"/>
    <property type="match status" value="1"/>
</dbReference>
<dbReference type="Proteomes" id="UP000262802">
    <property type="component" value="Chromosome"/>
</dbReference>
<dbReference type="NCBIfam" id="TIGR02226">
    <property type="entry name" value="two_anch"/>
    <property type="match status" value="1"/>
</dbReference>
<feature type="domain" description="Aerotolerance regulator N-terminal" evidence="2">
    <location>
        <begin position="1"/>
        <end position="76"/>
    </location>
</feature>
<accession>A0A3B7RNE6</accession>
<dbReference type="PANTHER" id="PTHR37464">
    <property type="entry name" value="BLL2463 PROTEIN"/>
    <property type="match status" value="1"/>
</dbReference>
<dbReference type="InterPro" id="IPR024163">
    <property type="entry name" value="Aerotolerance_reg_N"/>
</dbReference>
<organism evidence="3 4">
    <name type="scientific">Hymenobacter oligotrophus</name>
    <dbReference type="NCBI Taxonomy" id="2319843"/>
    <lineage>
        <taxon>Bacteria</taxon>
        <taxon>Pseudomonadati</taxon>
        <taxon>Bacteroidota</taxon>
        <taxon>Cytophagia</taxon>
        <taxon>Cytophagales</taxon>
        <taxon>Hymenobacteraceae</taxon>
        <taxon>Hymenobacter</taxon>
    </lineage>
</organism>
<dbReference type="EMBL" id="CP032317">
    <property type="protein sequence ID" value="AYA35777.1"/>
    <property type="molecule type" value="Genomic_DNA"/>
</dbReference>
<keyword evidence="1" id="KW-1133">Transmembrane helix</keyword>
<gene>
    <name evidence="3" type="ORF">D3Y59_01165</name>
</gene>
<evidence type="ECO:0000256" key="1">
    <source>
        <dbReference type="SAM" id="Phobius"/>
    </source>
</evidence>
<proteinExistence type="predicted"/>
<feature type="transmembrane region" description="Helical" evidence="1">
    <location>
        <begin position="6"/>
        <end position="24"/>
    </location>
</feature>
<dbReference type="OrthoDB" id="9810200at2"/>
<dbReference type="InterPro" id="IPR013783">
    <property type="entry name" value="Ig-like_fold"/>
</dbReference>
<reference evidence="3 4" key="1">
    <citation type="submission" date="2018-09" db="EMBL/GenBank/DDBJ databases">
        <title>Hymenobacter medium sp. nov., isolated from R2A medium.</title>
        <authorList>
            <person name="Yingchao G."/>
        </authorList>
    </citation>
    <scope>NUCLEOTIDE SEQUENCE [LARGE SCALE GENOMIC DNA]</scope>
    <source>
        <strain evidence="4">sh-6</strain>
    </source>
</reference>
<dbReference type="InterPro" id="IPR011933">
    <property type="entry name" value="Double_TM_dom"/>
</dbReference>
<dbReference type="PANTHER" id="PTHR37464:SF1">
    <property type="entry name" value="BLL2463 PROTEIN"/>
    <property type="match status" value="1"/>
</dbReference>
<evidence type="ECO:0000313" key="4">
    <source>
        <dbReference type="Proteomes" id="UP000262802"/>
    </source>
</evidence>
<name>A0A3B7RNE6_9BACT</name>
<keyword evidence="1" id="KW-0812">Transmembrane</keyword>
<dbReference type="Gene3D" id="2.60.40.10">
    <property type="entry name" value="Immunoglobulins"/>
    <property type="match status" value="1"/>
</dbReference>
<evidence type="ECO:0000313" key="3">
    <source>
        <dbReference type="EMBL" id="AYA35777.1"/>
    </source>
</evidence>
<dbReference type="SUPFAM" id="SSF52317">
    <property type="entry name" value="Class I glutamine amidotransferase-like"/>
    <property type="match status" value="1"/>
</dbReference>
<dbReference type="InterPro" id="IPR029062">
    <property type="entry name" value="Class_I_gatase-like"/>
</dbReference>